<feature type="transmembrane region" description="Helical" evidence="1">
    <location>
        <begin position="47"/>
        <end position="68"/>
    </location>
</feature>
<organism evidence="2 3">
    <name type="scientific">Chlamydia psittaci 99DC5</name>
    <dbReference type="NCBI Taxonomy" id="1112251"/>
    <lineage>
        <taxon>Bacteria</taxon>
        <taxon>Pseudomonadati</taxon>
        <taxon>Chlamydiota</taxon>
        <taxon>Chlamydiia</taxon>
        <taxon>Chlamydiales</taxon>
        <taxon>Chlamydiaceae</taxon>
        <taxon>Chlamydia/Chlamydophila group</taxon>
        <taxon>Chlamydia</taxon>
    </lineage>
</organism>
<keyword evidence="1" id="KW-0472">Membrane</keyword>
<dbReference type="GeneID" id="12242791"/>
<evidence type="ECO:0000313" key="3">
    <source>
        <dbReference type="Proteomes" id="UP000014627"/>
    </source>
</evidence>
<gene>
    <name evidence="2" type="ORF">CP99DC5_0781</name>
</gene>
<proteinExistence type="predicted"/>
<comment type="caution">
    <text evidence="2">The sequence shown here is derived from an EMBL/GenBank/DDBJ whole genome shotgun (WGS) entry which is preliminary data.</text>
</comment>
<reference evidence="2 3" key="1">
    <citation type="submission" date="2013-04" db="EMBL/GenBank/DDBJ databases">
        <title>Genome sequence of Chlamydia psittaci 99DC5.</title>
        <authorList>
            <person name="Huot-Creasy H."/>
            <person name="McCracken C.L."/>
            <person name="Humphries M."/>
            <person name="Sachse K."/>
            <person name="Laroucau K."/>
            <person name="Bavoil P."/>
            <person name="Myers G.S."/>
        </authorList>
    </citation>
    <scope>NUCLEOTIDE SEQUENCE [LARGE SCALE GENOMIC DNA]</scope>
    <source>
        <strain evidence="2 3">99DC5</strain>
    </source>
</reference>
<evidence type="ECO:0000256" key="1">
    <source>
        <dbReference type="SAM" id="Phobius"/>
    </source>
</evidence>
<feature type="transmembrane region" description="Helical" evidence="1">
    <location>
        <begin position="117"/>
        <end position="142"/>
    </location>
</feature>
<keyword evidence="3" id="KW-1185">Reference proteome</keyword>
<protein>
    <submittedName>
        <fullName evidence="2">Inner membrane protein</fullName>
    </submittedName>
</protein>
<name>A0ABN0MP50_CHLPS</name>
<dbReference type="EMBL" id="ATLC01000052">
    <property type="protein sequence ID" value="EPJ27707.1"/>
    <property type="molecule type" value="Genomic_DNA"/>
</dbReference>
<accession>A0ABN0MP50</accession>
<dbReference type="RefSeq" id="WP_013747345.1">
    <property type="nucleotide sequence ID" value="NZ_KE356190.1"/>
</dbReference>
<feature type="transmembrane region" description="Helical" evidence="1">
    <location>
        <begin position="93"/>
        <end position="111"/>
    </location>
</feature>
<keyword evidence="1" id="KW-0812">Transmembrane</keyword>
<dbReference type="Proteomes" id="UP000014627">
    <property type="component" value="Unassembled WGS sequence"/>
</dbReference>
<keyword evidence="1" id="KW-1133">Transmembrane helix</keyword>
<evidence type="ECO:0000313" key="2">
    <source>
        <dbReference type="EMBL" id="EPJ27707.1"/>
    </source>
</evidence>
<sequence>MSTIEIPRHTHVNYNGSICEVPTTILPDVIHGCPIVLHGVLRRLQHLPMILIPIIGLIYAGVFCYRYAKAQAAIHKTYNFTPNARCPECRSTFYTMWSPIICSMLGGLGLMTPLLILLIPILLIVGLAKAFIGLGTSIVGAMKSCLKK</sequence>